<dbReference type="SUPFAM" id="SSF53474">
    <property type="entry name" value="alpha/beta-Hydrolases"/>
    <property type="match status" value="1"/>
</dbReference>
<evidence type="ECO:0000256" key="3">
    <source>
        <dbReference type="SAM" id="Phobius"/>
    </source>
</evidence>
<dbReference type="GO" id="GO:0005829">
    <property type="term" value="C:cytosol"/>
    <property type="evidence" value="ECO:0007669"/>
    <property type="project" value="TreeGrafter"/>
</dbReference>
<sequence length="704" mass="81409">MKLQDWCERLGFFNFFHLIYHIILKIVGLLVFQNKKSLSQFKSRKVNNEYLECTNRPYKRLITSEKMINEVGYCSEICKTCFRDLKNYETKKQERDHKIIIISRILLVQDHIESIKVLYEKISKVYPLEDAIRSVALNQKECEQLKKKHGANCERIGPKGWSLYALNHSSYQSCNFTSQLLMKKPQELLSQAKQTMEDLEKSVFLLKQLKSFLIGLPNFLGFEIGNLDSSKPLATKDLVFKKNHNTKEAMFQKEKDFPKELSPLFQFLTSPRDVFHILEWVSDLKKTVHQLNASWAAVRYCDKIKNSTLKLISYFLYFGCIYLRPQHCHKLACSIKSKSKASLHTTQFIFNLMDSQPTHFFVYFPLLRVPHEFLFWIPANTFPKSYFLENSLQTKNLNNGKKIKNSQGSIAKNNNNNNNNRNHNLNYYSRIKFSDSVQIRYLSQYPMNNSLKSHSNPNWVNNTVVFNVHGGGFISQSSYTHSPYLKKWCKKAGASILSVDYTNSPEGEFPIPLMEVYTAYRWLLENLSLFVNTKKKYKVVVAGDSAGGNLLVSMIVKLISEGNDKLLPDAAILAYPVINLSDDYSLSRMLFCEGPFMSESVLKICLNSYHKPDSNIKQSQLISPILTNDEILKKFPKCLIQVGLVDSLLDDASYFADKLQTLGRDVQFRVYCLPHTFLSLEMLILGAKIPNKHIIEFIRDLDKN</sequence>
<keyword evidence="3" id="KW-0812">Transmembrane</keyword>
<organism evidence="5 6">
    <name type="scientific">Anaeramoeba flamelloides</name>
    <dbReference type="NCBI Taxonomy" id="1746091"/>
    <lineage>
        <taxon>Eukaryota</taxon>
        <taxon>Metamonada</taxon>
        <taxon>Anaeramoebidae</taxon>
        <taxon>Anaeramoeba</taxon>
    </lineage>
</organism>
<dbReference type="GO" id="GO:0019433">
    <property type="term" value="P:triglyceride catabolic process"/>
    <property type="evidence" value="ECO:0007669"/>
    <property type="project" value="TreeGrafter"/>
</dbReference>
<dbReference type="AlphaFoldDB" id="A0AAV7ZS35"/>
<name>A0AAV7ZS35_9EUKA</name>
<dbReference type="InterPro" id="IPR002168">
    <property type="entry name" value="Lipase_GDXG_HIS_AS"/>
</dbReference>
<proteinExistence type="inferred from homology"/>
<comment type="similarity">
    <text evidence="1">Belongs to the 'GDXG' lipolytic enzyme family.</text>
</comment>
<keyword evidence="2" id="KW-0378">Hydrolase</keyword>
<keyword evidence="3" id="KW-1133">Transmembrane helix</keyword>
<dbReference type="Pfam" id="PF07859">
    <property type="entry name" value="Abhydrolase_3"/>
    <property type="match status" value="1"/>
</dbReference>
<dbReference type="PROSITE" id="PS01173">
    <property type="entry name" value="LIPASE_GDXG_HIS"/>
    <property type="match status" value="1"/>
</dbReference>
<dbReference type="Proteomes" id="UP001146793">
    <property type="component" value="Unassembled WGS sequence"/>
</dbReference>
<dbReference type="Gene3D" id="3.40.50.1820">
    <property type="entry name" value="alpha/beta hydrolase"/>
    <property type="match status" value="1"/>
</dbReference>
<dbReference type="InterPro" id="IPR029058">
    <property type="entry name" value="AB_hydrolase_fold"/>
</dbReference>
<keyword evidence="3" id="KW-0472">Membrane</keyword>
<evidence type="ECO:0000313" key="5">
    <source>
        <dbReference type="EMBL" id="KAJ3444762.1"/>
    </source>
</evidence>
<comment type="caution">
    <text evidence="5">The sequence shown here is derived from an EMBL/GenBank/DDBJ whole genome shotgun (WGS) entry which is preliminary data.</text>
</comment>
<evidence type="ECO:0000313" key="6">
    <source>
        <dbReference type="Proteomes" id="UP001146793"/>
    </source>
</evidence>
<dbReference type="GO" id="GO:0004806">
    <property type="term" value="F:triacylglycerol lipase activity"/>
    <property type="evidence" value="ECO:0007669"/>
    <property type="project" value="TreeGrafter"/>
</dbReference>
<dbReference type="EMBL" id="JANTQA010000023">
    <property type="protein sequence ID" value="KAJ3444762.1"/>
    <property type="molecule type" value="Genomic_DNA"/>
</dbReference>
<evidence type="ECO:0000259" key="4">
    <source>
        <dbReference type="Pfam" id="PF07859"/>
    </source>
</evidence>
<feature type="transmembrane region" description="Helical" evidence="3">
    <location>
        <begin position="12"/>
        <end position="32"/>
    </location>
</feature>
<protein>
    <submittedName>
        <fullName evidence="5">Triacylglycerol lipase</fullName>
    </submittedName>
</protein>
<evidence type="ECO:0000256" key="1">
    <source>
        <dbReference type="ARBA" id="ARBA00010515"/>
    </source>
</evidence>
<evidence type="ECO:0000256" key="2">
    <source>
        <dbReference type="ARBA" id="ARBA00022801"/>
    </source>
</evidence>
<feature type="domain" description="Alpha/beta hydrolase fold-3" evidence="4">
    <location>
        <begin position="465"/>
        <end position="671"/>
    </location>
</feature>
<reference evidence="5" key="1">
    <citation type="submission" date="2022-08" db="EMBL/GenBank/DDBJ databases">
        <title>Novel sulphate-reducing endosymbionts in the free-living metamonad Anaeramoeba.</title>
        <authorList>
            <person name="Jerlstrom-Hultqvist J."/>
            <person name="Cepicka I."/>
            <person name="Gallot-Lavallee L."/>
            <person name="Salas-Leiva D."/>
            <person name="Curtis B.A."/>
            <person name="Zahonova K."/>
            <person name="Pipaliya S."/>
            <person name="Dacks J."/>
            <person name="Roger A.J."/>
        </authorList>
    </citation>
    <scope>NUCLEOTIDE SEQUENCE</scope>
    <source>
        <strain evidence="5">Busselton2</strain>
    </source>
</reference>
<dbReference type="PANTHER" id="PTHR23025:SF3">
    <property type="entry name" value="HORMONE-SENSITIVE LIPASE"/>
    <property type="match status" value="1"/>
</dbReference>
<dbReference type="InterPro" id="IPR013094">
    <property type="entry name" value="AB_hydrolase_3"/>
</dbReference>
<accession>A0AAV7ZS35</accession>
<gene>
    <name evidence="5" type="ORF">M0812_10623</name>
</gene>
<dbReference type="GO" id="GO:0004771">
    <property type="term" value="F:sterol ester esterase activity"/>
    <property type="evidence" value="ECO:0007669"/>
    <property type="project" value="TreeGrafter"/>
</dbReference>
<dbReference type="PANTHER" id="PTHR23025">
    <property type="entry name" value="TRIACYLGLYCEROL LIPASE"/>
    <property type="match status" value="1"/>
</dbReference>